<sequence>MCDLGRYSSDMCYLIGCGSEQGNDSKRLFVEFGPRAERVYERALSGSRSQARRREKNTWLALAAILNGLWTKCDGISSGCLSLKRIKPLPQFVTSTGLRSRETCRQQTGLHPNGSLSWVLYTIPRRRNYWMSSSMHL</sequence>
<dbReference type="HOGENOM" id="CLU_1869082_0_0_1"/>
<reference evidence="2" key="1">
    <citation type="journal article" date="2010" name="Science">
        <title>Signatures of adaptation to obligate biotrophy in the Hyaloperonospora arabidopsidis genome.</title>
        <authorList>
            <person name="Baxter L."/>
            <person name="Tripathy S."/>
            <person name="Ishaque N."/>
            <person name="Boot N."/>
            <person name="Cabral A."/>
            <person name="Kemen E."/>
            <person name="Thines M."/>
            <person name="Ah-Fong A."/>
            <person name="Anderson R."/>
            <person name="Badejoko W."/>
            <person name="Bittner-Eddy P."/>
            <person name="Boore J.L."/>
            <person name="Chibucos M.C."/>
            <person name="Coates M."/>
            <person name="Dehal P."/>
            <person name="Delehaunty K."/>
            <person name="Dong S."/>
            <person name="Downton P."/>
            <person name="Dumas B."/>
            <person name="Fabro G."/>
            <person name="Fronick C."/>
            <person name="Fuerstenberg S.I."/>
            <person name="Fulton L."/>
            <person name="Gaulin E."/>
            <person name="Govers F."/>
            <person name="Hughes L."/>
            <person name="Humphray S."/>
            <person name="Jiang R.H."/>
            <person name="Judelson H."/>
            <person name="Kamoun S."/>
            <person name="Kyung K."/>
            <person name="Meijer H."/>
            <person name="Minx P."/>
            <person name="Morris P."/>
            <person name="Nelson J."/>
            <person name="Phuntumart V."/>
            <person name="Qutob D."/>
            <person name="Rehmany A."/>
            <person name="Rougon-Cardoso A."/>
            <person name="Ryden P."/>
            <person name="Torto-Alalibo T."/>
            <person name="Studholme D."/>
            <person name="Wang Y."/>
            <person name="Win J."/>
            <person name="Wood J."/>
            <person name="Clifton S.W."/>
            <person name="Rogers J."/>
            <person name="Van den Ackerveken G."/>
            <person name="Jones J.D."/>
            <person name="McDowell J.M."/>
            <person name="Beynon J."/>
            <person name="Tyler B.M."/>
        </authorList>
    </citation>
    <scope>NUCLEOTIDE SEQUENCE [LARGE SCALE GENOMIC DNA]</scope>
    <source>
        <strain evidence="2">Emoy2</strain>
    </source>
</reference>
<dbReference type="EMBL" id="JH598426">
    <property type="status" value="NOT_ANNOTATED_CDS"/>
    <property type="molecule type" value="Genomic_DNA"/>
</dbReference>
<evidence type="ECO:0000313" key="2">
    <source>
        <dbReference type="Proteomes" id="UP000011713"/>
    </source>
</evidence>
<dbReference type="VEuPathDB" id="FungiDB:HpaG807646"/>
<dbReference type="InParanoid" id="M4BMK9"/>
<organism evidence="1 2">
    <name type="scientific">Hyaloperonospora arabidopsidis (strain Emoy2)</name>
    <name type="common">Downy mildew agent</name>
    <name type="synonym">Peronospora arabidopsidis</name>
    <dbReference type="NCBI Taxonomy" id="559515"/>
    <lineage>
        <taxon>Eukaryota</taxon>
        <taxon>Sar</taxon>
        <taxon>Stramenopiles</taxon>
        <taxon>Oomycota</taxon>
        <taxon>Peronosporomycetes</taxon>
        <taxon>Peronosporales</taxon>
        <taxon>Peronosporaceae</taxon>
        <taxon>Hyaloperonospora</taxon>
    </lineage>
</organism>
<dbReference type="AlphaFoldDB" id="M4BMK9"/>
<dbReference type="Proteomes" id="UP000011713">
    <property type="component" value="Unassembled WGS sequence"/>
</dbReference>
<reference evidence="1" key="2">
    <citation type="submission" date="2015-06" db="UniProtKB">
        <authorList>
            <consortium name="EnsemblProtists"/>
        </authorList>
    </citation>
    <scope>IDENTIFICATION</scope>
    <source>
        <strain evidence="1">Emoy2</strain>
    </source>
</reference>
<dbReference type="EnsemblProtists" id="HpaT807646">
    <property type="protein sequence ID" value="HpaP807646"/>
    <property type="gene ID" value="HpaG807646"/>
</dbReference>
<accession>M4BMK9</accession>
<protein>
    <submittedName>
        <fullName evidence="1">Uncharacterized protein</fullName>
    </submittedName>
</protein>
<keyword evidence="2" id="KW-1185">Reference proteome</keyword>
<name>M4BMK9_HYAAE</name>
<proteinExistence type="predicted"/>
<evidence type="ECO:0000313" key="1">
    <source>
        <dbReference type="EnsemblProtists" id="HpaP807646"/>
    </source>
</evidence>